<dbReference type="AlphaFoldDB" id="A0A151ZHA9"/>
<sequence>MKSSFRPVESNKYLSETWQEAVNDKKKTTINIDDYKNNIASSNISFLGELQKSYNALKQDQQSSTSK</sequence>
<proteinExistence type="predicted"/>
<keyword evidence="2" id="KW-1185">Reference proteome</keyword>
<dbReference type="InParanoid" id="A0A151ZHA9"/>
<accession>A0A151ZHA9</accession>
<evidence type="ECO:0000313" key="1">
    <source>
        <dbReference type="EMBL" id="KYQ93371.1"/>
    </source>
</evidence>
<gene>
    <name evidence="1" type="ORF">DLAC_06047</name>
</gene>
<protein>
    <submittedName>
        <fullName evidence="1">Uncharacterized protein</fullName>
    </submittedName>
</protein>
<name>A0A151ZHA9_TIELA</name>
<dbReference type="FunCoup" id="A0A151ZHA9">
    <property type="interactions" value="170"/>
</dbReference>
<evidence type="ECO:0000313" key="2">
    <source>
        <dbReference type="Proteomes" id="UP000076078"/>
    </source>
</evidence>
<reference evidence="1 2" key="1">
    <citation type="submission" date="2015-12" db="EMBL/GenBank/DDBJ databases">
        <title>Dictyostelia acquired genes for synthesis and detection of signals that induce cell-type specialization by lateral gene transfer from prokaryotes.</title>
        <authorList>
            <person name="Gloeckner G."/>
            <person name="Schaap P."/>
        </authorList>
    </citation>
    <scope>NUCLEOTIDE SEQUENCE [LARGE SCALE GENOMIC DNA]</scope>
    <source>
        <strain evidence="1 2">TK</strain>
    </source>
</reference>
<dbReference type="Proteomes" id="UP000076078">
    <property type="component" value="Unassembled WGS sequence"/>
</dbReference>
<comment type="caution">
    <text evidence="1">The sequence shown here is derived from an EMBL/GenBank/DDBJ whole genome shotgun (WGS) entry which is preliminary data.</text>
</comment>
<dbReference type="EMBL" id="LODT01000028">
    <property type="protein sequence ID" value="KYQ93371.1"/>
    <property type="molecule type" value="Genomic_DNA"/>
</dbReference>
<organism evidence="1 2">
    <name type="scientific">Tieghemostelium lacteum</name>
    <name type="common">Slime mold</name>
    <name type="synonym">Dictyostelium lacteum</name>
    <dbReference type="NCBI Taxonomy" id="361077"/>
    <lineage>
        <taxon>Eukaryota</taxon>
        <taxon>Amoebozoa</taxon>
        <taxon>Evosea</taxon>
        <taxon>Eumycetozoa</taxon>
        <taxon>Dictyostelia</taxon>
        <taxon>Dictyosteliales</taxon>
        <taxon>Raperosteliaceae</taxon>
        <taxon>Tieghemostelium</taxon>
    </lineage>
</organism>